<feature type="repeat" description="PPR" evidence="1">
    <location>
        <begin position="238"/>
        <end position="272"/>
    </location>
</feature>
<name>A0AAD4MCR9_9AGAM</name>
<dbReference type="NCBIfam" id="TIGR00756">
    <property type="entry name" value="PPR"/>
    <property type="match status" value="1"/>
</dbReference>
<dbReference type="Proteomes" id="UP001203297">
    <property type="component" value="Unassembled WGS sequence"/>
</dbReference>
<evidence type="ECO:0008006" key="4">
    <source>
        <dbReference type="Google" id="ProtNLM"/>
    </source>
</evidence>
<dbReference type="PROSITE" id="PS51375">
    <property type="entry name" value="PPR"/>
    <property type="match status" value="2"/>
</dbReference>
<accession>A0AAD4MCR9</accession>
<evidence type="ECO:0000256" key="1">
    <source>
        <dbReference type="PROSITE-ProRule" id="PRU00708"/>
    </source>
</evidence>
<dbReference type="GO" id="GO:0006396">
    <property type="term" value="P:RNA processing"/>
    <property type="evidence" value="ECO:0007669"/>
    <property type="project" value="TreeGrafter"/>
</dbReference>
<evidence type="ECO:0000313" key="2">
    <source>
        <dbReference type="EMBL" id="KAI0307758.1"/>
    </source>
</evidence>
<protein>
    <recommendedName>
        <fullName evidence="4">Pentatricopeptide repeat-containing protein</fullName>
    </recommendedName>
</protein>
<dbReference type="GO" id="GO:0003729">
    <property type="term" value="F:mRNA binding"/>
    <property type="evidence" value="ECO:0007669"/>
    <property type="project" value="TreeGrafter"/>
</dbReference>
<proteinExistence type="predicted"/>
<reference evidence="2" key="1">
    <citation type="journal article" date="2022" name="New Phytol.">
        <title>Evolutionary transition to the ectomycorrhizal habit in the genomes of a hyperdiverse lineage of mushroom-forming fungi.</title>
        <authorList>
            <person name="Looney B."/>
            <person name="Miyauchi S."/>
            <person name="Morin E."/>
            <person name="Drula E."/>
            <person name="Courty P.E."/>
            <person name="Kohler A."/>
            <person name="Kuo A."/>
            <person name="LaButti K."/>
            <person name="Pangilinan J."/>
            <person name="Lipzen A."/>
            <person name="Riley R."/>
            <person name="Andreopoulos W."/>
            <person name="He G."/>
            <person name="Johnson J."/>
            <person name="Nolan M."/>
            <person name="Tritt A."/>
            <person name="Barry K.W."/>
            <person name="Grigoriev I.V."/>
            <person name="Nagy L.G."/>
            <person name="Hibbett D."/>
            <person name="Henrissat B."/>
            <person name="Matheny P.B."/>
            <person name="Labbe J."/>
            <person name="Martin F.M."/>
        </authorList>
    </citation>
    <scope>NUCLEOTIDE SEQUENCE</scope>
    <source>
        <strain evidence="2">BPL690</strain>
    </source>
</reference>
<dbReference type="Gene3D" id="1.25.40.10">
    <property type="entry name" value="Tetratricopeptide repeat domain"/>
    <property type="match status" value="3"/>
</dbReference>
<sequence length="781" mass="87162">MLWRVGRGSRQSLHQLLHSLALANLLSPSSLHTPLPFPSLPLTWLRSFTLTRQMVHPVLVPLDYDDPITPDDPSPKPMRLINHQPVTSPICDLPLELLPFISGSHLRTTATQPPGKISMDISKTRDFLRLSSDSRKVSRLAQHMVFTSRPRRALLVLVTAHRCGCSLGKEVYESVARRLAQAREWRLISPLALLQKRQLGRHSARLLDWRIRALVEMSHFAHLDRALGWFEEEGLPPSRRTYHLLLSGYLRNRNIIKAMDVIKQMLKARIAIDSRTQATVISAYRSLGPDVVVQTRALDALKDADSNTSTRILNALLQVSLDTRDIGRVLSLIRHFDFGTFDGSQLSVGSSPPRHDGENAALSELIHSSSQAHASHKIPPDIATYTILLHHMAFQGDLISTLSLLEQLERSGLTPDSRFIAALVRLYFVVGRPGAAIDVVSAVCAEIEGSQAVFESIHLTPNPKDALPFPRILPKPTVEILNTLAAGLLRLRGIDGLQACLRLMQMCQVKPDQHTKGLLESHLINNFSLDGRSLFHLTQSLASLLRSQFRNIKRSGWNNTPRNQSSSLLSQGKSFDPTAGVHPVLSHQISPIRPVIQSLADRGVLADRRMFAFRIRHEAVTMGDMTAAESIFQMMLDRGLHPNEYHYAALMEGYAACGELAAAETVMNTAERGGVRVNCVMHTILIVGYARRKDPEQAMRIRPDVPAVDAITSVFFAVGAYRLARQTLLSLWPSVAPGRISSKKLSDRERRELSRTWLLTRISCASSQQESMMYTRSHTIH</sequence>
<evidence type="ECO:0000313" key="3">
    <source>
        <dbReference type="Proteomes" id="UP001203297"/>
    </source>
</evidence>
<dbReference type="AlphaFoldDB" id="A0AAD4MCR9"/>
<dbReference type="PANTHER" id="PTHR47934">
    <property type="entry name" value="PENTATRICOPEPTIDE REPEAT-CONTAINING PROTEIN PET309, MITOCHONDRIAL"/>
    <property type="match status" value="1"/>
</dbReference>
<dbReference type="InterPro" id="IPR002885">
    <property type="entry name" value="PPR_rpt"/>
</dbReference>
<dbReference type="EMBL" id="WTXG01000001">
    <property type="protein sequence ID" value="KAI0307758.1"/>
    <property type="molecule type" value="Genomic_DNA"/>
</dbReference>
<dbReference type="PANTHER" id="PTHR47934:SF6">
    <property type="entry name" value="MITOCHONDRIAL GROUP I INTRON SPLICING FACTOR CCM1-RELATED"/>
    <property type="match status" value="1"/>
</dbReference>
<dbReference type="GO" id="GO:0007005">
    <property type="term" value="P:mitochondrion organization"/>
    <property type="evidence" value="ECO:0007669"/>
    <property type="project" value="TreeGrafter"/>
</dbReference>
<organism evidence="2 3">
    <name type="scientific">Multifurca ochricompacta</name>
    <dbReference type="NCBI Taxonomy" id="376703"/>
    <lineage>
        <taxon>Eukaryota</taxon>
        <taxon>Fungi</taxon>
        <taxon>Dikarya</taxon>
        <taxon>Basidiomycota</taxon>
        <taxon>Agaricomycotina</taxon>
        <taxon>Agaricomycetes</taxon>
        <taxon>Russulales</taxon>
        <taxon>Russulaceae</taxon>
        <taxon>Multifurca</taxon>
    </lineage>
</organism>
<keyword evidence="3" id="KW-1185">Reference proteome</keyword>
<dbReference type="GO" id="GO:0005739">
    <property type="term" value="C:mitochondrion"/>
    <property type="evidence" value="ECO:0007669"/>
    <property type="project" value="TreeGrafter"/>
</dbReference>
<feature type="repeat" description="PPR" evidence="1">
    <location>
        <begin position="381"/>
        <end position="415"/>
    </location>
</feature>
<dbReference type="Pfam" id="PF01535">
    <property type="entry name" value="PPR"/>
    <property type="match status" value="1"/>
</dbReference>
<dbReference type="InterPro" id="IPR051114">
    <property type="entry name" value="Mito_RNA_Proc_CCM1"/>
</dbReference>
<dbReference type="InterPro" id="IPR011990">
    <property type="entry name" value="TPR-like_helical_dom_sf"/>
</dbReference>
<gene>
    <name evidence="2" type="ORF">B0F90DRAFT_1676943</name>
</gene>
<comment type="caution">
    <text evidence="2">The sequence shown here is derived from an EMBL/GenBank/DDBJ whole genome shotgun (WGS) entry which is preliminary data.</text>
</comment>